<sequence length="253" mass="29459">MRQSFFILLALLFTSSLHAQLVNIESKRMQTDSIRFVLRSDFSFSYDNYNGDYIYRIGSSLSSQVKSKDLEKIYFLLGNYNLIRSEAQDFQNTWFLHLRYNQKLSNLFRFEAFVQSQNNQLLAINSRNLLGAGLRFKLVSKELVKLYLGNAYMYEEEKSDAFNTKEHNHRNSTYLSISATIAESNVSITNTIYFQPLYKNFSDYRILEQLKIDVPLSKILSLYTLLDYYHDNITPSGGSQFSTNISVGFGIRF</sequence>
<dbReference type="OrthoDB" id="5333575at2"/>
<dbReference type="EMBL" id="SUPL01000005">
    <property type="protein sequence ID" value="TJY34648.1"/>
    <property type="molecule type" value="Genomic_DNA"/>
</dbReference>
<dbReference type="InterPro" id="IPR007433">
    <property type="entry name" value="DUF481"/>
</dbReference>
<evidence type="ECO:0000256" key="1">
    <source>
        <dbReference type="SAM" id="SignalP"/>
    </source>
</evidence>
<name>A0A4U0ESR9_9FLAO</name>
<keyword evidence="3" id="KW-1185">Reference proteome</keyword>
<protein>
    <submittedName>
        <fullName evidence="2">DUF481 domain-containing protein</fullName>
    </submittedName>
</protein>
<organism evidence="2 3">
    <name type="scientific">Pontimicrobium aquaticum</name>
    <dbReference type="NCBI Taxonomy" id="2565367"/>
    <lineage>
        <taxon>Bacteria</taxon>
        <taxon>Pseudomonadati</taxon>
        <taxon>Bacteroidota</taxon>
        <taxon>Flavobacteriia</taxon>
        <taxon>Flavobacteriales</taxon>
        <taxon>Flavobacteriaceae</taxon>
        <taxon>Pontimicrobium</taxon>
    </lineage>
</organism>
<accession>A0A4U0ESR9</accession>
<dbReference type="AlphaFoldDB" id="A0A4U0ESR9"/>
<evidence type="ECO:0000313" key="2">
    <source>
        <dbReference type="EMBL" id="TJY34648.1"/>
    </source>
</evidence>
<proteinExistence type="predicted"/>
<comment type="caution">
    <text evidence="2">The sequence shown here is derived from an EMBL/GenBank/DDBJ whole genome shotgun (WGS) entry which is preliminary data.</text>
</comment>
<gene>
    <name evidence="2" type="ORF">E5167_10070</name>
</gene>
<dbReference type="Pfam" id="PF04338">
    <property type="entry name" value="DUF481"/>
    <property type="match status" value="1"/>
</dbReference>
<reference evidence="2 3" key="1">
    <citation type="submission" date="2019-04" db="EMBL/GenBank/DDBJ databases">
        <title>Lacinutrix sp. nov., isolated from marine water.</title>
        <authorList>
            <person name="Kim W."/>
        </authorList>
    </citation>
    <scope>NUCLEOTIDE SEQUENCE [LARGE SCALE GENOMIC DNA]</scope>
    <source>
        <strain evidence="2 3">CAU 1491</strain>
    </source>
</reference>
<evidence type="ECO:0000313" key="3">
    <source>
        <dbReference type="Proteomes" id="UP000307657"/>
    </source>
</evidence>
<dbReference type="Proteomes" id="UP000307657">
    <property type="component" value="Unassembled WGS sequence"/>
</dbReference>
<feature type="signal peptide" evidence="1">
    <location>
        <begin position="1"/>
        <end position="19"/>
    </location>
</feature>
<keyword evidence="1" id="KW-0732">Signal</keyword>
<feature type="chain" id="PRO_5020571931" evidence="1">
    <location>
        <begin position="20"/>
        <end position="253"/>
    </location>
</feature>